<dbReference type="RefSeq" id="WP_369790258.1">
    <property type="nucleotide sequence ID" value="NZ_CP165628.1"/>
</dbReference>
<name>A0AB39VX62_9GAMM</name>
<dbReference type="AlphaFoldDB" id="A0AB39VX62"/>
<gene>
    <name evidence="2" type="ORF">AB3G37_07975</name>
</gene>
<dbReference type="EMBL" id="CP165628">
    <property type="protein sequence ID" value="XDU74001.1"/>
    <property type="molecule type" value="Genomic_DNA"/>
</dbReference>
<dbReference type="InterPro" id="IPR021225">
    <property type="entry name" value="Tlde1_dom"/>
</dbReference>
<proteinExistence type="predicted"/>
<dbReference type="Pfam" id="PF10908">
    <property type="entry name" value="Tlde1_dom"/>
    <property type="match status" value="1"/>
</dbReference>
<sequence length="160" mass="17809">MAITCTFSLNSQPESLLQCYGIGSFPAFSGQKQGRDNPNLTSVVNIGPIPKGKYFIVGRQSGGQLAAIRQFFLKHVYGTDRSEWFALYRADETIDDWTFIDGVKRGNFRLHPIGPMKLSEGCITLKRSSDFENLHNQLLRTSMISIPGSTLKAYGTVEVK</sequence>
<accession>A0AB39VX62</accession>
<organism evidence="2">
    <name type="scientific">Rouxiella sp. WC2420</name>
    <dbReference type="NCBI Taxonomy" id="3234145"/>
    <lineage>
        <taxon>Bacteria</taxon>
        <taxon>Pseudomonadati</taxon>
        <taxon>Pseudomonadota</taxon>
        <taxon>Gammaproteobacteria</taxon>
        <taxon>Enterobacterales</taxon>
        <taxon>Yersiniaceae</taxon>
        <taxon>Rouxiella</taxon>
    </lineage>
</organism>
<protein>
    <submittedName>
        <fullName evidence="2">DUF2778 domain-containing protein</fullName>
    </submittedName>
</protein>
<feature type="domain" description="Tlde1" evidence="1">
    <location>
        <begin position="25"/>
        <end position="148"/>
    </location>
</feature>
<evidence type="ECO:0000313" key="2">
    <source>
        <dbReference type="EMBL" id="XDU74001.1"/>
    </source>
</evidence>
<evidence type="ECO:0000259" key="1">
    <source>
        <dbReference type="Pfam" id="PF10908"/>
    </source>
</evidence>
<reference evidence="2" key="1">
    <citation type="submission" date="2024-07" db="EMBL/GenBank/DDBJ databases">
        <authorList>
            <person name="Biller S.J."/>
        </authorList>
    </citation>
    <scope>NUCLEOTIDE SEQUENCE</scope>
    <source>
        <strain evidence="2">WC2420</strain>
    </source>
</reference>